<name>A0ACC2JNK9_9PEZI</name>
<organism evidence="1 2">
    <name type="scientific">Lasiodiplodia mahajangana</name>
    <dbReference type="NCBI Taxonomy" id="1108764"/>
    <lineage>
        <taxon>Eukaryota</taxon>
        <taxon>Fungi</taxon>
        <taxon>Dikarya</taxon>
        <taxon>Ascomycota</taxon>
        <taxon>Pezizomycotina</taxon>
        <taxon>Dothideomycetes</taxon>
        <taxon>Dothideomycetes incertae sedis</taxon>
        <taxon>Botryosphaeriales</taxon>
        <taxon>Botryosphaeriaceae</taxon>
        <taxon>Lasiodiplodia</taxon>
    </lineage>
</organism>
<keyword evidence="2" id="KW-1185">Reference proteome</keyword>
<sequence length="624" mass="71448">MPDGRIIVDGLWRCLCPSIDLASLSKPFNLWHVPRTRPATRRILSKGPQRQCRRQYGQDATRSSHNAREHGEADKSRVAYLKRLANRNPWIPGAAFQDLDAFNIKLDKLSTRTIYAALKELQDAEDTYLPITRLVEYLVRERGERPNAALYESLIKANINTQYGSAKVAAQLLKEAQSHSIATTPEIYQALLEVTAVHPDYVLRAQVLHDMKNRWYNLTPSAEVSIIISLLRDSQYELALWKLEELNKIPINVPPWLFDVFLYTFGELGFHEETLAILKHRQRVVDVVKRAPLSLNAWQFLLDVFSRDAFQAGIKYIWDHSVTPGHIHPPDGVVLNVLNTASVHGDTMLAMSAIQELSARKIPLSMHHYEALIHVHMRHNDLRKALTILCIMSKAGLSPDLSSTRPIFQMLRDLPASIDQALRILHELKLQYTVPTAAFNVVLESTAACGDFKIAFDLYRTIRQVCTNGPDLETFDILLRQCTIRKSMNFLLAEMEAFRLKPSKSILDHLVRICSLQDDYEMAFHYLEMMRARTPHGSSETWWVSKNSALALLRRCIQARDQRFEYILEECRRRRLFHEDDVKSLMSMGAQYASVPQSQPFCLDLSEQDRLESASHPVPNSTFA</sequence>
<evidence type="ECO:0000313" key="2">
    <source>
        <dbReference type="Proteomes" id="UP001153332"/>
    </source>
</evidence>
<gene>
    <name evidence="1" type="ORF">O1611_g4848</name>
</gene>
<comment type="caution">
    <text evidence="1">The sequence shown here is derived from an EMBL/GenBank/DDBJ whole genome shotgun (WGS) entry which is preliminary data.</text>
</comment>
<reference evidence="1" key="1">
    <citation type="submission" date="2022-12" db="EMBL/GenBank/DDBJ databases">
        <title>Genome Sequence of Lasiodiplodia mahajangana.</title>
        <authorList>
            <person name="Buettner E."/>
        </authorList>
    </citation>
    <scope>NUCLEOTIDE SEQUENCE</scope>
    <source>
        <strain evidence="1">VT137</strain>
    </source>
</reference>
<proteinExistence type="predicted"/>
<accession>A0ACC2JNK9</accession>
<dbReference type="EMBL" id="JAPUUL010000958">
    <property type="protein sequence ID" value="KAJ8128783.1"/>
    <property type="molecule type" value="Genomic_DNA"/>
</dbReference>
<dbReference type="Proteomes" id="UP001153332">
    <property type="component" value="Unassembled WGS sequence"/>
</dbReference>
<evidence type="ECO:0000313" key="1">
    <source>
        <dbReference type="EMBL" id="KAJ8128783.1"/>
    </source>
</evidence>
<protein>
    <submittedName>
        <fullName evidence="1">Uncharacterized protein</fullName>
    </submittedName>
</protein>